<feature type="domain" description="Carrier" evidence="4">
    <location>
        <begin position="726"/>
        <end position="800"/>
    </location>
</feature>
<protein>
    <submittedName>
        <fullName evidence="5">Non-ribosomal peptide synthase/polyketide synthase</fullName>
    </submittedName>
</protein>
<dbReference type="InterPro" id="IPR023213">
    <property type="entry name" value="CAT-like_dom_sf"/>
</dbReference>
<dbReference type="SUPFAM" id="SSF56801">
    <property type="entry name" value="Acetyl-CoA synthetase-like"/>
    <property type="match status" value="5"/>
</dbReference>
<dbReference type="SUPFAM" id="SSF52777">
    <property type="entry name" value="CoA-dependent acyltransferases"/>
    <property type="match status" value="13"/>
</dbReference>
<evidence type="ECO:0000256" key="2">
    <source>
        <dbReference type="ARBA" id="ARBA00022450"/>
    </source>
</evidence>
<dbReference type="InterPro" id="IPR025110">
    <property type="entry name" value="AMP-bd_C"/>
</dbReference>
<dbReference type="NCBIfam" id="TIGR01733">
    <property type="entry name" value="AA-adenyl-dom"/>
    <property type="match status" value="5"/>
</dbReference>
<dbReference type="Gene3D" id="3.30.300.30">
    <property type="match status" value="5"/>
</dbReference>
<dbReference type="EMBL" id="JBHSMT010000028">
    <property type="protein sequence ID" value="MFC5475604.1"/>
    <property type="molecule type" value="Genomic_DNA"/>
</dbReference>
<dbReference type="PROSITE" id="PS50075">
    <property type="entry name" value="CARRIER"/>
    <property type="match status" value="5"/>
</dbReference>
<dbReference type="CDD" id="cd05930">
    <property type="entry name" value="A_NRPS"/>
    <property type="match status" value="4"/>
</dbReference>
<dbReference type="NCBIfam" id="NF003417">
    <property type="entry name" value="PRK04813.1"/>
    <property type="match status" value="5"/>
</dbReference>
<comment type="cofactor">
    <cofactor evidence="1">
        <name>pantetheine 4'-phosphate</name>
        <dbReference type="ChEBI" id="CHEBI:47942"/>
    </cofactor>
</comment>
<evidence type="ECO:0000313" key="6">
    <source>
        <dbReference type="Proteomes" id="UP001596045"/>
    </source>
</evidence>
<evidence type="ECO:0000256" key="3">
    <source>
        <dbReference type="ARBA" id="ARBA00022553"/>
    </source>
</evidence>
<dbReference type="Gene3D" id="2.30.38.10">
    <property type="entry name" value="Luciferase, Domain 3"/>
    <property type="match status" value="1"/>
</dbReference>
<dbReference type="Gene3D" id="3.30.559.10">
    <property type="entry name" value="Chloramphenicol acetyltransferase-like domain"/>
    <property type="match status" value="7"/>
</dbReference>
<feature type="domain" description="Carrier" evidence="4">
    <location>
        <begin position="3818"/>
        <end position="3895"/>
    </location>
</feature>
<dbReference type="InterPro" id="IPR000873">
    <property type="entry name" value="AMP-dep_synth/lig_dom"/>
</dbReference>
<evidence type="ECO:0000256" key="1">
    <source>
        <dbReference type="ARBA" id="ARBA00001957"/>
    </source>
</evidence>
<dbReference type="Pfam" id="PF00668">
    <property type="entry name" value="Condensation"/>
    <property type="match status" value="6"/>
</dbReference>
<dbReference type="Gene3D" id="1.10.1200.10">
    <property type="entry name" value="ACP-like"/>
    <property type="match status" value="5"/>
</dbReference>
<dbReference type="InterPro" id="IPR045851">
    <property type="entry name" value="AMP-bd_C_sf"/>
</dbReference>
<dbReference type="CDD" id="cd17646">
    <property type="entry name" value="A_NRPS_AB3403-like"/>
    <property type="match status" value="1"/>
</dbReference>
<accession>A0ABW0MBK1</accession>
<dbReference type="SMART" id="SM00823">
    <property type="entry name" value="PKS_PP"/>
    <property type="match status" value="4"/>
</dbReference>
<keyword evidence="3" id="KW-0597">Phosphoprotein</keyword>
<evidence type="ECO:0000259" key="4">
    <source>
        <dbReference type="PROSITE" id="PS50075"/>
    </source>
</evidence>
<keyword evidence="6" id="KW-1185">Reference proteome</keyword>
<dbReference type="PANTHER" id="PTHR45527:SF1">
    <property type="entry name" value="FATTY ACID SYNTHASE"/>
    <property type="match status" value="1"/>
</dbReference>
<dbReference type="InterPro" id="IPR042099">
    <property type="entry name" value="ANL_N_sf"/>
</dbReference>
<name>A0ABW0MBK1_9BURK</name>
<organism evidence="5 6">
    <name type="scientific">Paraherbaspirillum soli</name>
    <dbReference type="NCBI Taxonomy" id="631222"/>
    <lineage>
        <taxon>Bacteria</taxon>
        <taxon>Pseudomonadati</taxon>
        <taxon>Pseudomonadota</taxon>
        <taxon>Betaproteobacteria</taxon>
        <taxon>Burkholderiales</taxon>
        <taxon>Oxalobacteraceae</taxon>
        <taxon>Paraherbaspirillum</taxon>
    </lineage>
</organism>
<dbReference type="Proteomes" id="UP001596045">
    <property type="component" value="Unassembled WGS sequence"/>
</dbReference>
<dbReference type="SUPFAM" id="SSF47336">
    <property type="entry name" value="ACP-like"/>
    <property type="match status" value="5"/>
</dbReference>
<dbReference type="PROSITE" id="PS00012">
    <property type="entry name" value="PHOSPHOPANTETHEINE"/>
    <property type="match status" value="4"/>
</dbReference>
<dbReference type="RefSeq" id="WP_378999049.1">
    <property type="nucleotide sequence ID" value="NZ_JBHSMT010000028.1"/>
</dbReference>
<dbReference type="InterPro" id="IPR001242">
    <property type="entry name" value="Condensation_dom"/>
</dbReference>
<dbReference type="InterPro" id="IPR010071">
    <property type="entry name" value="AA_adenyl_dom"/>
</dbReference>
<feature type="domain" description="Carrier" evidence="4">
    <location>
        <begin position="4878"/>
        <end position="4953"/>
    </location>
</feature>
<dbReference type="InterPro" id="IPR020845">
    <property type="entry name" value="AMP-binding_CS"/>
</dbReference>
<dbReference type="InterPro" id="IPR020806">
    <property type="entry name" value="PKS_PP-bd"/>
</dbReference>
<comment type="caution">
    <text evidence="5">The sequence shown here is derived from an EMBL/GenBank/DDBJ whole genome shotgun (WGS) entry which is preliminary data.</text>
</comment>
<dbReference type="PANTHER" id="PTHR45527">
    <property type="entry name" value="NONRIBOSOMAL PEPTIDE SYNTHETASE"/>
    <property type="match status" value="1"/>
</dbReference>
<dbReference type="Gene3D" id="3.40.50.12780">
    <property type="entry name" value="N-terminal domain of ligase-like"/>
    <property type="match status" value="4"/>
</dbReference>
<proteinExistence type="predicted"/>
<feature type="domain" description="Carrier" evidence="4">
    <location>
        <begin position="5937"/>
        <end position="6011"/>
    </location>
</feature>
<dbReference type="Gene3D" id="3.30.559.30">
    <property type="entry name" value="Nonribosomal peptide synthetase, condensation domain"/>
    <property type="match status" value="6"/>
</dbReference>
<dbReference type="CDD" id="cd19531">
    <property type="entry name" value="LCL_NRPS-like"/>
    <property type="match status" value="2"/>
</dbReference>
<dbReference type="Pfam" id="PF00550">
    <property type="entry name" value="PP-binding"/>
    <property type="match status" value="5"/>
</dbReference>
<dbReference type="Pfam" id="PF00501">
    <property type="entry name" value="AMP-binding"/>
    <property type="match status" value="5"/>
</dbReference>
<feature type="domain" description="Carrier" evidence="4">
    <location>
        <begin position="2257"/>
        <end position="2331"/>
    </location>
</feature>
<sequence>MSLKQESTIALSMPHSMAGMDLSSALNDGSANPQYEGQRRMLECEPFFSHAADRADLPICVAAWHGVLHWLRYNDEPVITCLLGKQAGKCWPVITAVSEQTSLGELLAEVRKQWLDNEHDWFDLHDPNHSSLADQLRWHAIYLHGASDGEFKTEFVIVRERESWFVDCDASRFGESYQRYVMTLWARIIDKMLENPASRLSDEIRFDGLDAYVPSPTSMAGPVKSIAGNLLERFAASVAADPDKIAVIDADGGVSYAELDALSGRWAQTLHLAGVGRGDYIGVAFGRSHRMVAAQLAVLKVGAVFVPMDAQQPATRLQAMADDAEMRVALTEESWLPLMRDALPAVLCLDVASSATNAAADAAPQRPLLHDVLATDDLAYVIFTSGSTGRPKGVKISHGNLLNFVTHLRGLMGADDIVSQFAPVTFDASVGEIHAALLSGATLVILPAELIDNPELLQEYMSDQRVTFAAFPPQYAKHLWPEKLPRLKTLLTAGSAPDLQLVRRWQPHLQYVNAYGPTETTILSTFWQASHLPERHEQLTIGFPIINTEVRVVNRFNQPLPRGAIGELLIGGAGVAHGYLKREQMTRDKFITTESTRWYRSGDLSCFDDQNRLFFAGRVDNQIKLRGHRLEPGEVEAALLMLPGIEHAAVVVAEVQGAKQLVAFYAGQPQPEEAIREGLGQVLPSWAMPNRILCLSALPLTVNGKTDYRALQARLQQTESSTRPADYINLLEAQIADIWRSVLQQPNISREDNFIHLGGDSLTSLVVMSALKRLGYQTTSSQLLSHPRLADFAELLQRSGRQLQRDYASRQGIAPLSPIQGWFFQLRLEQPGAFCQTLSFETEEKLDADRLQRAFSRLLAYHDQLRVRFVRTGTDLQEPLAWRQEIAGATLELPPIALIDVTEAELDQASEQCRVALGAQLRIEQAPLFRIALLKTPSRSRVVWVLHHLIVDTISHGILLDDLRHLYRGDESSLEAVLPGKSISYLDWSEKFNVPAAEQTDERLADWLPVLRAAESAQPLPLATSEAACHPIAIEQHRLSRHDTARLIELAPACYRQSTEELVLAATYLALARSFNLQRICLDVEWHGRDEAFAGAQGLDRTVGWFTSVHPLCLQVPAQLDLGAWLIQLKEVRAAIPQRGRDFYALRYLSRDPAVREQFDRYRSPQVLFNFSGVVQRSHESWRTVPMVAIEMGEGNASPYAMSVESEIRDGELIIGLHCNPAAWSGDALERFGQALIQGLREVIDHCVVGANRRWTPSDFPLAALTQAQLDELPATVKAVYPLTDMQHTMHRHQDTYQVHMCYRMPRALNQPVWQQAVADWIARHDCLRTFIKEWRGGEIHQVVLTAIPTPASVHQSQPGQGAALAEQLIEQARSQPVRLSQAPLFDLQVVDEAGDSFLALLSIHHIIHDGWSIELLLNDLLQTYRHFLGEGVPKPSAPLASMADIVLQQRALRASGAWHRYWSELPWQRSASQLPCATPLTGHSHAAAQSGPPNTRLYLGSIDRQLAADVRAKAGALGVTANSLWLTGYACLLRYLGGQEQVRCGVIQSGRMEQIPGFETITGCCVNTLPLVLNIESASTPAALLASVNGQLETMRACAAFPLSAIHEAVKARLDDALFDTLFNIESHRYGEHHEQLRPMLEAGYESTNYRFIFGLIEQDSGDEEAGSAAVPRYGVRIGYDTDLYDEASISMWLEIYAHCMRQLIDHTDAAWSELRLLPPRLRQQLVSEWNQTVHAYSDDRCIHELFSEQAARTPHAEALVCEDERLSYRELDQRSNRLAQHLRTLGVGPDVVVGLCAERSTQMVLGLLGILKAGGAYVPLDPELPPQRLAGMLADIGVNLVLTQAQLLAGPLSQVGADVRLLRLDADWARVAQHEAVAPATGVTPSHLVYVIFTSGSTGKPKAAMNQHGSLVNLVQWLQASYKLDATDRMLQKTPFSFDVSFMEFFWTLLAGATLVMAKPGGHRDPAYLSQAVRDHGITTLNFVPSMLQVFLDEGDIGSCTSLRRMFASGEALPGALAARFLSSSKASLYNLFGPTETAIEASGREVKTADAAIVPIGRPLWNTRLYVVDERLEPVPIGVSGELYIGGAAVGRGYLGRPELTAERFIDSPFEAGERLYRTGDLARWRADGEVEYLGRLDHQVKIRGFRIELGEIEHALSAHEGVRQALVIARTNENHKQLVAYVVAKSLNPDDEPAKSQLIQTLREKLQAELPEYMVPAAFVLLDAVPCNANGKIDRASLPEPGPSAYVHAVYVEASNERERKLWSIWGDVLHTDSFGVTDNFFSIGGDSILAIQVVSRAAKQGIVLTPRLIIEEKTIRNLVARLAEKEDAAAVLKPAPDSQAVKGEQRLLPIQIGFLQDDRIDVNHYCQYAAVNLPHQAGLDLLKTVLAGIVARHDVLRLKFRETSAGWIAQYRPELPSDAASGLDEMIVEVDAQPISGDPADRQARVKAEAERALASLDIKQGKLCRWLWLRDGDQSQLIWVMHHLIVDVVSWQVLLDDLEMALAQRGRGEPVKLGAKTSSYQEWAARLHDYAYSASLESEKGYWLRQLESPAAGLKFDRAAMPEDARDLVSPIEETTEQVVAGLSREETSLLLNQASAVFEVRPHQLLIAALSRALGGWLDADEVRIDLESHGRDDMAGEAAFEGIDLSQTVGWFTALYPFHVAGARGDLAEHIRRTRQQLEAVPRNGIGYDALTTLAHDEDLAAARDALGGRTSDVLFNYLGQVDSGLLGGSAVSPRRTRTHALNINGLISAGALAFHVGYSRQQFKRETVEAVAARLVTVLREIVAWDGGGPGSGLGHEPAPFPLVDIPQTELSALQSKYPTLQDLYPCTGMQQGLLLLADRDSKNGLYLTQLRMQLEAVDPARLRQSWQELVRRTPVLRTAFVDLGQDTLLQMVMAEVNLPWREEDLGTPLSAGAPNDTHDRQRRLEQLLAEERIKPFDLGAAPLMRLLLVRTSPQRYCLAWTHHHALIDGWSMGLLIKELLQIYAAPQAQALPAPAYKNYIGWLQAQDREAAVRYWRAYFDGLPIAASASLPLAAEPEGGGVDVAAANGEQKAHSIELSTVATAQLRRLAQTEGVSLGTLILAAWGLLQSKYSAEQEVLFGYTTSGRPASLDGIESMVGLFINSLPIRLKIAADQNLSSWLQQIQRVQLDHEDHGFLPLADIQRCSGARLGQALFNALVVVENFPLDRSLLVADSAGGLRMVDVQGIEQSDLGLSLIVYPGERLTLKLAYQSKQFDAAPTLLLLQRLCQLLASFAKGGEQLISQLSVLSDAERQRAIRDWNATDTAYPLDRCVHELFLMQADSRESAHAIVSGGERWTYRQLAERVQAISAWLTNSGVEPGERVALSLGKEPDLIAAMLGIMHAGAAYVPVALDCPPERGRFIMEDAGIKLLVTQRGHRQQAAGWGVTPLFLEDCTLNDPSGFSARQDGSALRLPARDPHSTAYVIYTSGTTGQPKGVLISHRNLVNYCCWFGNAGFFGAGDGFTQFAPHTFDASAGEIFGALLTGAVLHLLSAELIQEPRALAGYLTEQRIRFAAFPPPYLLQMDPDLVPEGMTLLTAGSAPTPELVQRWSARCRYVNAYGPTETTVLSSAWMSEGEDAGASVEGKSLSIGRPIPNTTMYVVDAVGQLCAPGLLGEIWIGGEGVAQGYLNRPDLTDQQFIADPWKAGSRVYRTGDLGRWLDDGRIECVGRRDRQVKLRGFRIELNEIENRIRDYPAVEEVAVLVRGDQDDKRLLAWVVRRDQADGEAAEEAEFVASLRDFLRRSLPAYMLPQSIVLMHQLPLTANGKLDDKALPQPDIGAGLESAYVAPRTAIETVLTQIWASVLKLQPEQISATANFFELGGHSLLAMRAISRLREQLGADLGVVDLLASPVLADLAALVESSARHVLPAITPVARDGLLPLSLAQQRLWFLSQMPGVSETYHVPGVLRLQGRLDRVALRRALDRIVARHEVLRTRFELVGGEPCQRIAAADQGFTLIEHDLSKQADAVQRLTMLIDEETGAPFDLAAGPLLRGRLIVLGAEEYVLLITQHHIVTDAWSLEILVRELSVLYNAYRAGAEDPLPALSVQYADYAVWQRQWLSGTWLQAQTDYWRDCLAGAPALLELPTDRPRPAQQKYDGDIVAFTLDAELTTALKALSRRHETTLFVTLLAGWAIVLSRLSGQQDLVIGSPVANRVQAEVEPMIGFFVNTLALRIDLSGEPTVSELLQRVRRQTLGAQRHQQTPFEQVVEAVQPPRSLAHSPIFQVMFNWLSENVADAIDLDGLRIAPQSAPQVLSKFDLTLDLAEVRGGIAGGLEYATALFDRATVERWTGYLERVLRAMVDQQQSVRQLDLLGEEETRRLLSFNDTYSPELIDRTWPELFAAQALRTPDRIAVQCEAKQLTYRELHEQTSRLALTLRERGVGAGQVVALLDQRGTDLLLMIVAVLKAGAAYLPLDPTHPALRWLDILQEAQPCLLVIGDTLAEPRRWIDGQWDADRVRSMAELVATAAVATAAAELPLPGLDDLAYLLFTSGSTGKPKGVMIEHRGMINNMRSKIAPLSMSADDVIAQTAPQCFDISVWQFLTGLILGAKVHVFGNHITRDPQALLECLARHRITIWEPVPSLIQATLPYQMPLPHLRWVISVGEALPRELVDRWFEQYPTLPLMNHYGPAECSDGVTFHLISGPVERVLIGAALPNAQVHLVDDQLQLVPLGVVGEIAVSGAAVGRGYLNRSEETQAKFRRNPYAHHATEQRLYLTGDLARRLPDGNLEYLGRKDFQVKIRGFRIELGEIESALAHHPSVRQAVAVASEQGRNGKQLVAYVTLKTAAAVAADELKVHLRASLPDYMIPAAIVVLDAMPLNANGKVDRKALLALEIKTESGIYYAPSGSMELALAHIWQELLQVDRVSRDDSFFDLGGHSLLAARAVGRLRQELKIEVNIADLFASPVFEDFARVIADAVESDKPVIVPVDRNGPLPLSFAQQRLWFLSQMQGSSETYHVPGVLHLQGALDSAALHRALDRIVARHEVLRTRFVLIGGEPYQSIAASDHGFNLIEQDFSAEAAADAWRLQPLIDEEIRTPFDLALSPPVRGRLLVLGADQHILLVTMHHIVTDAWSQGLLIDELGALYNAYRSGADDPLPALPVQYADYAVWQRQCLAGVWLQEQIDYWRDTLAGAPTLLELPTDRPRPAQQDYDGGYVPVVLDAELTADLKTLSRGHGTTLYMTLLAGWAIVLSRLSGQQDLVIGSPVANRTQAELESLIGFFVNMLALRIDLSGDLTVAALLERVKQQTLGAQRHQQIPFEQVVDVVQPPRGLAHTPVFQVMFNWLSEDVAAAIDLDGLRIAPQPISYRPSKFDLSLDLVEIDGCITGGVEYASALFDRSTIERWLGYFKHALHAMANDQQQVRQLAILGQEETRWLSALNDTYRPELIDRSWPELFAAQALRTPDRIAVQCEAKQLTYGELDELTSRLALVLRERGIVAGQAVALLDQRGTDLLVMIVAVLKAGGAYLPLDPTHPVQRWIEILGEAQPGLLVVGASLTEQRAWLDGHWPADKVTSVAELVAAAAAMATPAADLPQPRLDDLAYLLFTSGSTGKPKGVMIEHRGMINNMRAKHALLSMSADDVIAQTAPQCFDISVWQFLTGLLLGAKVYIVGNDITRDPEALLACLRRQAVTIWEPVPSLIQAVLQYDRPLPRLRWVISVGEALPRELVERWFKRYPNLPLMNHYGPAECSDCVTFHAIHGPVERVLIGTPIANAQMHLVDDSLQRVPLGAVGEIAVAGPVVGRGYINRPGETQAKFQPNPYARHAAEQSLYLTGDLGRRLPDGQVEYIGRKDFQVKIRGFRIELGEIENNLIKHPEVREAVLVAREQGADNTQLLAYVTLKSPVAVDDLKTYLRLSLPDYMIPAAIMALDSLPLNANGKLDRKALPAPSVSAFQQAAYEEPEGAAERLIAATWQELLNAPQVGRGDNFFDLGGSSILLVRMLGRLREQGLALSVTDVYQQRTLKALGAVSSFSAFGGRSLSDWLDSRRWAYRSMALDAGEAAGEGASVLLIEQVGPSRVAELKSTLSLMERDDVPDFIRICDDLESAVSRFEHQGASALGLNPVGAMPDAYETQFAGYLDAIAAAPREDEFQFGAVQRGMLEWAERDSFGMVEITGWHTAQELQHAFGYLAREQELLRAVPDHDRQCWTLLAAEAMTGAAIAHIDLKSAGENALNDHLAALGDTLRYARKRTPLAYAAAWVSVSDTRHFLLLALDHLIWDGISQSTAQRRLIELLKQSPEPNLIARTYRDYLRDAQQKCDLTARDFADRILGYAELSAVMSTTRDALDARREQPLQIVSFDLPLRVPGRAAESAFDVFKRWTLQATGLARAGMVLVHHGRELGEHRYFDQVGLFLDKIPFVIELDTPLADVSAKAASLKEQGIHYASLDDAASLERAATLPGLAHEILFNFQTEPPPPSQQISTAKADLRSKLQDYYGLLFEAHAADGKLRVHCAFRGNESEIDSFRQTLADHPAWASIDNATDIGSL</sequence>
<evidence type="ECO:0000313" key="5">
    <source>
        <dbReference type="EMBL" id="MFC5475604.1"/>
    </source>
</evidence>
<keyword evidence="2" id="KW-0596">Phosphopantetheine</keyword>
<dbReference type="Gene3D" id="3.40.50.980">
    <property type="match status" value="2"/>
</dbReference>
<reference evidence="6" key="1">
    <citation type="journal article" date="2019" name="Int. J. Syst. Evol. Microbiol.">
        <title>The Global Catalogue of Microorganisms (GCM) 10K type strain sequencing project: providing services to taxonomists for standard genome sequencing and annotation.</title>
        <authorList>
            <consortium name="The Broad Institute Genomics Platform"/>
            <consortium name="The Broad Institute Genome Sequencing Center for Infectious Disease"/>
            <person name="Wu L."/>
            <person name="Ma J."/>
        </authorList>
    </citation>
    <scope>NUCLEOTIDE SEQUENCE [LARGE SCALE GENOMIC DNA]</scope>
    <source>
        <strain evidence="6">JCM 17066</strain>
    </source>
</reference>
<dbReference type="PROSITE" id="PS00455">
    <property type="entry name" value="AMP_BINDING"/>
    <property type="match status" value="5"/>
</dbReference>
<dbReference type="Pfam" id="PF13193">
    <property type="entry name" value="AMP-binding_C"/>
    <property type="match status" value="5"/>
</dbReference>
<dbReference type="InterPro" id="IPR036736">
    <property type="entry name" value="ACP-like_sf"/>
</dbReference>
<dbReference type="CDD" id="cd19543">
    <property type="entry name" value="DCL_NRPS"/>
    <property type="match status" value="1"/>
</dbReference>
<dbReference type="InterPro" id="IPR006162">
    <property type="entry name" value="Ppantetheine_attach_site"/>
</dbReference>
<gene>
    <name evidence="5" type="ORF">ACFPM8_16710</name>
</gene>
<dbReference type="InterPro" id="IPR009081">
    <property type="entry name" value="PP-bd_ACP"/>
</dbReference>
<dbReference type="NCBIfam" id="NF004282">
    <property type="entry name" value="PRK05691.1"/>
    <property type="match status" value="11"/>
</dbReference>